<evidence type="ECO:0000313" key="6">
    <source>
        <dbReference type="Proteomes" id="UP001224775"/>
    </source>
</evidence>
<comment type="subcellular location">
    <subcellularLocation>
        <location evidence="1">Plastid</location>
    </subcellularLocation>
</comment>
<feature type="chain" id="PRO_5042038016" description="Plastid lipid-associated protein/fibrillin conserved domain-containing protein" evidence="3">
    <location>
        <begin position="25"/>
        <end position="295"/>
    </location>
</feature>
<gene>
    <name evidence="5" type="ORF">QTG54_013186</name>
</gene>
<accession>A0AAD9D7S8</accession>
<feature type="signal peptide" evidence="3">
    <location>
        <begin position="1"/>
        <end position="24"/>
    </location>
</feature>
<dbReference type="GO" id="GO:0009536">
    <property type="term" value="C:plastid"/>
    <property type="evidence" value="ECO:0007669"/>
    <property type="project" value="UniProtKB-SubCell"/>
</dbReference>
<evidence type="ECO:0000259" key="4">
    <source>
        <dbReference type="Pfam" id="PF04755"/>
    </source>
</evidence>
<proteinExistence type="predicted"/>
<sequence>MMQSPFICASLVLLLSMVVSFADAFTACPSSTHLHNGPPTRIRQSFLFATKSTNNEAPSTNDKIELLNLLSKVPPNEPTPKELTASILQAVKILEDNFPTPPEDVLQAVAGNWELLWTAQDLSSLPQKRINLRSWVNPLENQSYSNNPLGRSNPLFPQNIQDNLEEIGVLNSARQADNTIKSTQAIDLKRGRVRNVVAVEVNNPTPIFSKNGFSKGFITVDVTAAPNAQDARKIDVKFDRCRVAIQDSPFNLDIGLGIIGPSGWLRTIFVDDDIRITRGHKGSVFILSRTGRRSS</sequence>
<dbReference type="Proteomes" id="UP001224775">
    <property type="component" value="Unassembled WGS sequence"/>
</dbReference>
<evidence type="ECO:0000256" key="1">
    <source>
        <dbReference type="ARBA" id="ARBA00004474"/>
    </source>
</evidence>
<dbReference type="Pfam" id="PF04755">
    <property type="entry name" value="PAP_fibrillin"/>
    <property type="match status" value="1"/>
</dbReference>
<name>A0AAD9D7S8_9STRA</name>
<evidence type="ECO:0000256" key="2">
    <source>
        <dbReference type="ARBA" id="ARBA00022640"/>
    </source>
</evidence>
<dbReference type="InterPro" id="IPR039633">
    <property type="entry name" value="PAP"/>
</dbReference>
<evidence type="ECO:0000313" key="5">
    <source>
        <dbReference type="EMBL" id="KAK1736050.1"/>
    </source>
</evidence>
<keyword evidence="6" id="KW-1185">Reference proteome</keyword>
<dbReference type="AlphaFoldDB" id="A0AAD9D7S8"/>
<comment type="caution">
    <text evidence="5">The sequence shown here is derived from an EMBL/GenBank/DDBJ whole genome shotgun (WGS) entry which is preliminary data.</text>
</comment>
<dbReference type="PANTHER" id="PTHR31906">
    <property type="entry name" value="PLASTID-LIPID-ASSOCIATED PROTEIN 4, CHLOROPLASTIC-RELATED"/>
    <property type="match status" value="1"/>
</dbReference>
<keyword evidence="2" id="KW-0934">Plastid</keyword>
<evidence type="ECO:0000256" key="3">
    <source>
        <dbReference type="SAM" id="SignalP"/>
    </source>
</evidence>
<protein>
    <recommendedName>
        <fullName evidence="4">Plastid lipid-associated protein/fibrillin conserved domain-containing protein</fullName>
    </recommendedName>
</protein>
<feature type="domain" description="Plastid lipid-associated protein/fibrillin conserved" evidence="4">
    <location>
        <begin position="184"/>
        <end position="288"/>
    </location>
</feature>
<reference evidence="5" key="1">
    <citation type="submission" date="2023-06" db="EMBL/GenBank/DDBJ databases">
        <title>Survivors Of The Sea: Transcriptome response of Skeletonema marinoi to long-term dormancy.</title>
        <authorList>
            <person name="Pinder M.I.M."/>
            <person name="Kourtchenko O."/>
            <person name="Robertson E.K."/>
            <person name="Larsson T."/>
            <person name="Maumus F."/>
            <person name="Osuna-Cruz C.M."/>
            <person name="Vancaester E."/>
            <person name="Stenow R."/>
            <person name="Vandepoele K."/>
            <person name="Ploug H."/>
            <person name="Bruchert V."/>
            <person name="Godhe A."/>
            <person name="Topel M."/>
        </authorList>
    </citation>
    <scope>NUCLEOTIDE SEQUENCE</scope>
    <source>
        <strain evidence="5">R05AC</strain>
    </source>
</reference>
<organism evidence="5 6">
    <name type="scientific">Skeletonema marinoi</name>
    <dbReference type="NCBI Taxonomy" id="267567"/>
    <lineage>
        <taxon>Eukaryota</taxon>
        <taxon>Sar</taxon>
        <taxon>Stramenopiles</taxon>
        <taxon>Ochrophyta</taxon>
        <taxon>Bacillariophyta</taxon>
        <taxon>Coscinodiscophyceae</taxon>
        <taxon>Thalassiosirophycidae</taxon>
        <taxon>Thalassiosirales</taxon>
        <taxon>Skeletonemataceae</taxon>
        <taxon>Skeletonema</taxon>
        <taxon>Skeletonema marinoi-dohrnii complex</taxon>
    </lineage>
</organism>
<dbReference type="InterPro" id="IPR006843">
    <property type="entry name" value="PAP/fibrillin_dom"/>
</dbReference>
<dbReference type="EMBL" id="JATAAI010000030">
    <property type="protein sequence ID" value="KAK1736050.1"/>
    <property type="molecule type" value="Genomic_DNA"/>
</dbReference>
<keyword evidence="3" id="KW-0732">Signal</keyword>